<evidence type="ECO:0000256" key="6">
    <source>
        <dbReference type="ARBA" id="ARBA00023136"/>
    </source>
</evidence>
<evidence type="ECO:0000256" key="5">
    <source>
        <dbReference type="ARBA" id="ARBA00022989"/>
    </source>
</evidence>
<dbReference type="AlphaFoldDB" id="A0A1Y5RCB7"/>
<dbReference type="Gene3D" id="1.20.1250.20">
    <property type="entry name" value="MFS general substrate transporter like domains"/>
    <property type="match status" value="1"/>
</dbReference>
<comment type="subcellular location">
    <subcellularLocation>
        <location evidence="1">Cell membrane</location>
        <topology evidence="1">Multi-pass membrane protein</topology>
    </subcellularLocation>
</comment>
<feature type="transmembrane region" description="Helical" evidence="7">
    <location>
        <begin position="247"/>
        <end position="265"/>
    </location>
</feature>
<feature type="transmembrane region" description="Helical" evidence="7">
    <location>
        <begin position="131"/>
        <end position="149"/>
    </location>
</feature>
<keyword evidence="6 7" id="KW-0472">Membrane</keyword>
<evidence type="ECO:0000256" key="1">
    <source>
        <dbReference type="ARBA" id="ARBA00004651"/>
    </source>
</evidence>
<dbReference type="RefSeq" id="WP_085881602.1">
    <property type="nucleotide sequence ID" value="NZ_FWFR01000001.1"/>
</dbReference>
<evidence type="ECO:0000256" key="3">
    <source>
        <dbReference type="ARBA" id="ARBA00022475"/>
    </source>
</evidence>
<dbReference type="InParanoid" id="A0A1Y5RCB7"/>
<evidence type="ECO:0000256" key="2">
    <source>
        <dbReference type="ARBA" id="ARBA00022448"/>
    </source>
</evidence>
<dbReference type="PROSITE" id="PS50850">
    <property type="entry name" value="MFS"/>
    <property type="match status" value="1"/>
</dbReference>
<evidence type="ECO:0000259" key="8">
    <source>
        <dbReference type="PROSITE" id="PS50850"/>
    </source>
</evidence>
<dbReference type="Proteomes" id="UP000193200">
    <property type="component" value="Unassembled WGS sequence"/>
</dbReference>
<dbReference type="PANTHER" id="PTHR23517:SF2">
    <property type="entry name" value="MULTIDRUG RESISTANCE PROTEIN MDTH"/>
    <property type="match status" value="1"/>
</dbReference>
<keyword evidence="4 7" id="KW-0812">Transmembrane</keyword>
<sequence>MNASVMIGAVAAALVASLAGFATFSAMLPTFFDLWHLTGSEAGWVNGLYYGGYMAAVPVLVSLTDRIDARRIFMIGAVIATAGALGFAWHAEGFWSASFWRFVSGVGLAGTYMTGLRALTDRLPEASRTRAVAFYTASFSIGTGASFWLTGSFEAMGGWQVGALAAAAGPPLAFLIMAFCLKPRPAPPRRPLRQVLDARPVLSNRPAMSFILAYAAHCFELMSYRAWLVAYLAFAASLAAAPGWLDVTALATFVVMLGLPASILGNELARKYGRRRVAIGIMLGSALLAPVFGFAAGLPFLLVATIATIYGIFVTGESATLTAGAVVAARKGEQGVTMAMHSFIGFGFAMIGPLISGVMLDLGGGKQSTLGWGLCFATLALGVALGPLVLWLLGRRADD</sequence>
<feature type="transmembrane region" description="Helical" evidence="7">
    <location>
        <begin position="97"/>
        <end position="119"/>
    </location>
</feature>
<protein>
    <submittedName>
        <fullName evidence="9">Major Facilitator Superfamily protein</fullName>
    </submittedName>
</protein>
<feature type="transmembrane region" description="Helical" evidence="7">
    <location>
        <begin position="308"/>
        <end position="329"/>
    </location>
</feature>
<dbReference type="SUPFAM" id="SSF103473">
    <property type="entry name" value="MFS general substrate transporter"/>
    <property type="match status" value="1"/>
</dbReference>
<feature type="transmembrane region" description="Helical" evidence="7">
    <location>
        <begin position="42"/>
        <end position="61"/>
    </location>
</feature>
<dbReference type="PANTHER" id="PTHR23517">
    <property type="entry name" value="RESISTANCE PROTEIN MDTM, PUTATIVE-RELATED-RELATED"/>
    <property type="match status" value="1"/>
</dbReference>
<dbReference type="Pfam" id="PF07690">
    <property type="entry name" value="MFS_1"/>
    <property type="match status" value="1"/>
</dbReference>
<keyword evidence="10" id="KW-1185">Reference proteome</keyword>
<accession>A0A1Y5RCB7</accession>
<keyword evidence="5 7" id="KW-1133">Transmembrane helix</keyword>
<feature type="transmembrane region" description="Helical" evidence="7">
    <location>
        <begin position="277"/>
        <end position="302"/>
    </location>
</feature>
<dbReference type="GO" id="GO:0005886">
    <property type="term" value="C:plasma membrane"/>
    <property type="evidence" value="ECO:0007669"/>
    <property type="project" value="UniProtKB-SubCell"/>
</dbReference>
<feature type="transmembrane region" description="Helical" evidence="7">
    <location>
        <begin position="161"/>
        <end position="181"/>
    </location>
</feature>
<reference evidence="9 10" key="1">
    <citation type="submission" date="2017-03" db="EMBL/GenBank/DDBJ databases">
        <authorList>
            <person name="Afonso C.L."/>
            <person name="Miller P.J."/>
            <person name="Scott M.A."/>
            <person name="Spackman E."/>
            <person name="Goraichik I."/>
            <person name="Dimitrov K.M."/>
            <person name="Suarez D.L."/>
            <person name="Swayne D.E."/>
        </authorList>
    </citation>
    <scope>NUCLEOTIDE SEQUENCE [LARGE SCALE GENOMIC DNA]</scope>
    <source>
        <strain evidence="9 10">CECT 7691</strain>
    </source>
</reference>
<gene>
    <name evidence="9" type="ORF">OCH7691_00241</name>
</gene>
<evidence type="ECO:0000256" key="4">
    <source>
        <dbReference type="ARBA" id="ARBA00022692"/>
    </source>
</evidence>
<dbReference type="OrthoDB" id="5412728at2"/>
<feature type="transmembrane region" description="Helical" evidence="7">
    <location>
        <begin position="336"/>
        <end position="358"/>
    </location>
</feature>
<evidence type="ECO:0000313" key="10">
    <source>
        <dbReference type="Proteomes" id="UP000193200"/>
    </source>
</evidence>
<dbReference type="GO" id="GO:0022857">
    <property type="term" value="F:transmembrane transporter activity"/>
    <property type="evidence" value="ECO:0007669"/>
    <property type="project" value="InterPro"/>
</dbReference>
<proteinExistence type="predicted"/>
<name>A0A1Y5RCB7_9PROT</name>
<dbReference type="InterPro" id="IPR020846">
    <property type="entry name" value="MFS_dom"/>
</dbReference>
<feature type="transmembrane region" description="Helical" evidence="7">
    <location>
        <begin position="73"/>
        <end position="91"/>
    </location>
</feature>
<dbReference type="InterPro" id="IPR050171">
    <property type="entry name" value="MFS_Transporters"/>
</dbReference>
<dbReference type="InterPro" id="IPR011701">
    <property type="entry name" value="MFS"/>
</dbReference>
<feature type="domain" description="Major facilitator superfamily (MFS) profile" evidence="8">
    <location>
        <begin position="1"/>
        <end position="398"/>
    </location>
</feature>
<feature type="transmembrane region" description="Helical" evidence="7">
    <location>
        <begin position="370"/>
        <end position="393"/>
    </location>
</feature>
<dbReference type="EMBL" id="FWFR01000001">
    <property type="protein sequence ID" value="SLN13790.1"/>
    <property type="molecule type" value="Genomic_DNA"/>
</dbReference>
<keyword evidence="2" id="KW-0813">Transport</keyword>
<evidence type="ECO:0000256" key="7">
    <source>
        <dbReference type="SAM" id="Phobius"/>
    </source>
</evidence>
<organism evidence="9 10">
    <name type="scientific">Oceanibacterium hippocampi</name>
    <dbReference type="NCBI Taxonomy" id="745714"/>
    <lineage>
        <taxon>Bacteria</taxon>
        <taxon>Pseudomonadati</taxon>
        <taxon>Pseudomonadota</taxon>
        <taxon>Alphaproteobacteria</taxon>
        <taxon>Sneathiellales</taxon>
        <taxon>Sneathiellaceae</taxon>
        <taxon>Oceanibacterium</taxon>
    </lineage>
</organism>
<keyword evidence="3" id="KW-1003">Cell membrane</keyword>
<evidence type="ECO:0000313" key="9">
    <source>
        <dbReference type="EMBL" id="SLN13790.1"/>
    </source>
</evidence>
<dbReference type="InterPro" id="IPR036259">
    <property type="entry name" value="MFS_trans_sf"/>
</dbReference>